<keyword evidence="2" id="KW-1185">Reference proteome</keyword>
<name>A0A2R4MH52_9HYPH</name>
<reference evidence="1 2" key="1">
    <citation type="submission" date="2017-05" db="EMBL/GenBank/DDBJ databases">
        <title>Genome Analysis of Maritalea myrionectae HL2708#5.</title>
        <authorList>
            <consortium name="Cotde Inc.-PKNU"/>
            <person name="Jang D."/>
            <person name="Oh H.-M."/>
        </authorList>
    </citation>
    <scope>NUCLEOTIDE SEQUENCE [LARGE SCALE GENOMIC DNA]</scope>
    <source>
        <strain evidence="1 2">HL2708#5</strain>
    </source>
</reference>
<dbReference type="Pfam" id="PF19596">
    <property type="entry name" value="DUF6101"/>
    <property type="match status" value="1"/>
</dbReference>
<dbReference type="STRING" id="1122213.GCA_000423365_00419"/>
<dbReference type="KEGG" id="mmyr:MXMO3_02784"/>
<dbReference type="RefSeq" id="WP_036220833.1">
    <property type="nucleotide sequence ID" value="NZ_CP021330.1"/>
</dbReference>
<sequence>MVQGKTVSGSDLILFGNGRVSWPTLSPANDNGCGQGDVQTVTVRKMLSKSGVPIKIKVPVKEYYGVAVATRISEDGLLTSSIELIHADDELNYRVFEEEGNHTVVAEWQNWGKQLGLPLFIRSGNGGLVPYSQHVGGVMVGQETTRRKLGPEANRRPRFLNRRQLGLVSG</sequence>
<dbReference type="AlphaFoldDB" id="A0A2R4MH52"/>
<evidence type="ECO:0000313" key="1">
    <source>
        <dbReference type="EMBL" id="AVX05295.1"/>
    </source>
</evidence>
<dbReference type="Proteomes" id="UP000258927">
    <property type="component" value="Chromosome"/>
</dbReference>
<proteinExistence type="predicted"/>
<accession>A0A2R4MH52</accession>
<evidence type="ECO:0000313" key="2">
    <source>
        <dbReference type="Proteomes" id="UP000258927"/>
    </source>
</evidence>
<dbReference type="InterPro" id="IPR046083">
    <property type="entry name" value="DUF6101"/>
</dbReference>
<gene>
    <name evidence="1" type="ORF">MXMO3_02784</name>
</gene>
<dbReference type="EMBL" id="CP021330">
    <property type="protein sequence ID" value="AVX05295.1"/>
    <property type="molecule type" value="Genomic_DNA"/>
</dbReference>
<protein>
    <submittedName>
        <fullName evidence="1">Uncharacterized protein</fullName>
    </submittedName>
</protein>
<organism evidence="1 2">
    <name type="scientific">Maritalea myrionectae</name>
    <dbReference type="NCBI Taxonomy" id="454601"/>
    <lineage>
        <taxon>Bacteria</taxon>
        <taxon>Pseudomonadati</taxon>
        <taxon>Pseudomonadota</taxon>
        <taxon>Alphaproteobacteria</taxon>
        <taxon>Hyphomicrobiales</taxon>
        <taxon>Devosiaceae</taxon>
        <taxon>Maritalea</taxon>
    </lineage>
</organism>